<comment type="caution">
    <text evidence="1">The sequence shown here is derived from an EMBL/GenBank/DDBJ whole genome shotgun (WGS) entry which is preliminary data.</text>
</comment>
<evidence type="ECO:0000313" key="2">
    <source>
        <dbReference type="Proteomes" id="UP000017981"/>
    </source>
</evidence>
<organism evidence="1 2">
    <name type="scientific">Crocosphaera watsonii WH 0005</name>
    <dbReference type="NCBI Taxonomy" id="423472"/>
    <lineage>
        <taxon>Bacteria</taxon>
        <taxon>Bacillati</taxon>
        <taxon>Cyanobacteriota</taxon>
        <taxon>Cyanophyceae</taxon>
        <taxon>Oscillatoriophycideae</taxon>
        <taxon>Chroococcales</taxon>
        <taxon>Aphanothecaceae</taxon>
        <taxon>Crocosphaera</taxon>
    </lineage>
</organism>
<sequence length="62" mass="7343">MNRQGDRIKLCDRSPNQESLKNYCSSNQSSTIKSYVIPDLVIEKLYQLLKIITKNYFQQQFI</sequence>
<dbReference type="EMBL" id="CAQL01000884">
    <property type="protein sequence ID" value="CCQ57740.1"/>
    <property type="molecule type" value="Genomic_DNA"/>
</dbReference>
<accession>T2J035</accession>
<evidence type="ECO:0000313" key="1">
    <source>
        <dbReference type="EMBL" id="CCQ57740.1"/>
    </source>
</evidence>
<reference evidence="1 2" key="1">
    <citation type="submission" date="2013-01" db="EMBL/GenBank/DDBJ databases">
        <authorList>
            <person name="Bench S."/>
        </authorList>
    </citation>
    <scope>NUCLEOTIDE SEQUENCE [LARGE SCALE GENOMIC DNA]</scope>
    <source>
        <strain evidence="1 2">WH 0005</strain>
    </source>
</reference>
<proteinExistence type="predicted"/>
<protein>
    <submittedName>
        <fullName evidence="1">Uncharacterized protein</fullName>
    </submittedName>
</protein>
<gene>
    <name evidence="1" type="ORF">CWATWH0005_694</name>
</gene>
<name>T2J035_CROWT</name>
<reference evidence="1 2" key="2">
    <citation type="submission" date="2013-09" db="EMBL/GenBank/DDBJ databases">
        <title>Whole genome comparison of six Crocosphaera watsonii strains with differing phenotypes.</title>
        <authorList>
            <person name="Bench S.R."/>
            <person name="Heller P."/>
            <person name="Frank I."/>
            <person name="Arciniega M."/>
            <person name="Shilova I.N."/>
            <person name="Zehr J.P."/>
        </authorList>
    </citation>
    <scope>NUCLEOTIDE SEQUENCE [LARGE SCALE GENOMIC DNA]</scope>
    <source>
        <strain evidence="1 2">WH 0005</strain>
    </source>
</reference>
<dbReference type="AlphaFoldDB" id="T2J035"/>
<dbReference type="Proteomes" id="UP000017981">
    <property type="component" value="Unassembled WGS sequence"/>
</dbReference>